<evidence type="ECO:0000256" key="2">
    <source>
        <dbReference type="SAM" id="MobiDB-lite"/>
    </source>
</evidence>
<feature type="coiled-coil region" evidence="1">
    <location>
        <begin position="293"/>
        <end position="320"/>
    </location>
</feature>
<feature type="coiled-coil region" evidence="1">
    <location>
        <begin position="359"/>
        <end position="393"/>
    </location>
</feature>
<keyword evidence="1" id="KW-0175">Coiled coil</keyword>
<sequence>MDGKRSASELSDAEMGVAVRRKLEGLLDDDDVEGYQRAQLGDMIRELREGLARERGHSRELASRLAAYVELADTWQEVMGGIPGGGDHDAKKTMENCRSPEDKLRVQLRQLAGESFSRSHQLDSDTNFDSYQLLKEENTSLKIQLKHAEDDRENTEHRYALVRNQFVNRRLRYANTHEAATEAKAKVPAEPVSLKSSPSPVQPGDDDHPRSEGQDLVVDVLKAKISFLEKQAQKDMEEKRRLSEENDMLKMTQRSPPSFAAVVASPVFSAMEISFQHLLSEQEQWRVEREELRKGHDLEVANLTANLSNLQNEMDRKVSLYESHLVEATKMAEASKASRDRLSLQYESKRLDSTTEEQLDRSKRELSLSHSKIRRLEERVGRLDRECKEQQEYCARVENLWKSQVRNCPVLYSSITRKDATCYYCSRDLVKGL</sequence>
<name>A0A7S1XF92_9RHOD</name>
<feature type="coiled-coil region" evidence="1">
    <location>
        <begin position="218"/>
        <end position="245"/>
    </location>
</feature>
<feature type="coiled-coil region" evidence="1">
    <location>
        <begin position="131"/>
        <end position="165"/>
    </location>
</feature>
<gene>
    <name evidence="3" type="ORF">CCAE0312_LOCUS6343</name>
</gene>
<reference evidence="3" key="1">
    <citation type="submission" date="2021-01" db="EMBL/GenBank/DDBJ databases">
        <authorList>
            <person name="Corre E."/>
            <person name="Pelletier E."/>
            <person name="Niang G."/>
            <person name="Scheremetjew M."/>
            <person name="Finn R."/>
            <person name="Kale V."/>
            <person name="Holt S."/>
            <person name="Cochrane G."/>
            <person name="Meng A."/>
            <person name="Brown T."/>
            <person name="Cohen L."/>
        </authorList>
    </citation>
    <scope>NUCLEOTIDE SEQUENCE</scope>
    <source>
        <strain evidence="3">SAG 36.94</strain>
    </source>
</reference>
<protein>
    <submittedName>
        <fullName evidence="3">Uncharacterized protein</fullName>
    </submittedName>
</protein>
<organism evidence="3">
    <name type="scientific">Compsopogon caeruleus</name>
    <dbReference type="NCBI Taxonomy" id="31354"/>
    <lineage>
        <taxon>Eukaryota</taxon>
        <taxon>Rhodophyta</taxon>
        <taxon>Compsopogonophyceae</taxon>
        <taxon>Compsopogonales</taxon>
        <taxon>Compsopogonaceae</taxon>
        <taxon>Compsopogon</taxon>
    </lineage>
</organism>
<evidence type="ECO:0000313" key="3">
    <source>
        <dbReference type="EMBL" id="CAD9234255.1"/>
    </source>
</evidence>
<dbReference type="AlphaFoldDB" id="A0A7S1XF92"/>
<dbReference type="EMBL" id="HBGH01011438">
    <property type="protein sequence ID" value="CAD9234255.1"/>
    <property type="molecule type" value="Transcribed_RNA"/>
</dbReference>
<evidence type="ECO:0000256" key="1">
    <source>
        <dbReference type="SAM" id="Coils"/>
    </source>
</evidence>
<accession>A0A7S1XF92</accession>
<proteinExistence type="predicted"/>
<feature type="region of interest" description="Disordered" evidence="2">
    <location>
        <begin position="179"/>
        <end position="212"/>
    </location>
</feature>